<proteinExistence type="inferred from homology"/>
<dbReference type="InterPro" id="IPR028427">
    <property type="entry name" value="Met_Sox_Rdtase_MsrB"/>
</dbReference>
<dbReference type="EC" id="1.8.4.12" evidence="6"/>
<comment type="catalytic activity">
    <reaction evidence="5 6">
        <text>L-methionyl-[protein] + [thioredoxin]-disulfide + H2O = L-methionyl-(R)-S-oxide-[protein] + [thioredoxin]-dithiol</text>
        <dbReference type="Rhea" id="RHEA:24164"/>
        <dbReference type="Rhea" id="RHEA-COMP:10698"/>
        <dbReference type="Rhea" id="RHEA-COMP:10700"/>
        <dbReference type="Rhea" id="RHEA-COMP:12313"/>
        <dbReference type="Rhea" id="RHEA-COMP:12314"/>
        <dbReference type="ChEBI" id="CHEBI:15377"/>
        <dbReference type="ChEBI" id="CHEBI:16044"/>
        <dbReference type="ChEBI" id="CHEBI:29950"/>
        <dbReference type="ChEBI" id="CHEBI:45764"/>
        <dbReference type="ChEBI" id="CHEBI:50058"/>
        <dbReference type="EC" id="1.8.4.12"/>
    </reaction>
</comment>
<dbReference type="PROSITE" id="PS51790">
    <property type="entry name" value="MSRB"/>
    <property type="match status" value="1"/>
</dbReference>
<dbReference type="FunFam" id="2.170.150.20:FF:000001">
    <property type="entry name" value="Peptide methionine sulfoxide reductase MsrB"/>
    <property type="match status" value="1"/>
</dbReference>
<dbReference type="HAMAP" id="MF_01400">
    <property type="entry name" value="MsrB"/>
    <property type="match status" value="1"/>
</dbReference>
<evidence type="ECO:0000256" key="5">
    <source>
        <dbReference type="ARBA" id="ARBA00048488"/>
    </source>
</evidence>
<feature type="active site" description="Nucleophile" evidence="6">
    <location>
        <position position="119"/>
    </location>
</feature>
<comment type="similarity">
    <text evidence="1 6">Belongs to the MsrB Met sulfoxide reductase family.</text>
</comment>
<evidence type="ECO:0000256" key="1">
    <source>
        <dbReference type="ARBA" id="ARBA00007174"/>
    </source>
</evidence>
<gene>
    <name evidence="8" type="primary">msrB_2</name>
    <name evidence="6" type="synonym">msrB</name>
    <name evidence="8" type="ORF">Pla111_33750</name>
</gene>
<protein>
    <recommendedName>
        <fullName evidence="6">Peptide methionine sulfoxide reductase MsrB</fullName>
        <ecNumber evidence="6">1.8.4.12</ecNumber>
    </recommendedName>
    <alternativeName>
        <fullName evidence="6">Peptide-methionine (R)-S-oxide reductase</fullName>
    </alternativeName>
</protein>
<comment type="cofactor">
    <cofactor evidence="6">
        <name>Zn(2+)</name>
        <dbReference type="ChEBI" id="CHEBI:29105"/>
    </cofactor>
    <text evidence="6">Binds 1 zinc ion per subunit. The zinc ion is important for the structural integrity of the protein.</text>
</comment>
<evidence type="ECO:0000313" key="8">
    <source>
        <dbReference type="EMBL" id="TWT40243.1"/>
    </source>
</evidence>
<keyword evidence="3 6" id="KW-0862">Zinc</keyword>
<name>A0A5C5VQC0_9BACT</name>
<evidence type="ECO:0000259" key="7">
    <source>
        <dbReference type="PROSITE" id="PS51790"/>
    </source>
</evidence>
<keyword evidence="2 6" id="KW-0479">Metal-binding</keyword>
<evidence type="ECO:0000256" key="2">
    <source>
        <dbReference type="ARBA" id="ARBA00022723"/>
    </source>
</evidence>
<feature type="binding site" evidence="6">
    <location>
        <position position="96"/>
    </location>
    <ligand>
        <name>Zn(2+)</name>
        <dbReference type="ChEBI" id="CHEBI:29105"/>
    </ligand>
</feature>
<dbReference type="PANTHER" id="PTHR10173">
    <property type="entry name" value="METHIONINE SULFOXIDE REDUCTASE"/>
    <property type="match status" value="1"/>
</dbReference>
<reference evidence="8 9" key="1">
    <citation type="submission" date="2019-02" db="EMBL/GenBank/DDBJ databases">
        <title>Deep-cultivation of Planctomycetes and their phenomic and genomic characterization uncovers novel biology.</title>
        <authorList>
            <person name="Wiegand S."/>
            <person name="Jogler M."/>
            <person name="Boedeker C."/>
            <person name="Pinto D."/>
            <person name="Vollmers J."/>
            <person name="Rivas-Marin E."/>
            <person name="Kohn T."/>
            <person name="Peeters S.H."/>
            <person name="Heuer A."/>
            <person name="Rast P."/>
            <person name="Oberbeckmann S."/>
            <person name="Bunk B."/>
            <person name="Jeske O."/>
            <person name="Meyerdierks A."/>
            <person name="Storesund J.E."/>
            <person name="Kallscheuer N."/>
            <person name="Luecker S."/>
            <person name="Lage O.M."/>
            <person name="Pohl T."/>
            <person name="Merkel B.J."/>
            <person name="Hornburger P."/>
            <person name="Mueller R.-W."/>
            <person name="Bruemmer F."/>
            <person name="Labrenz M."/>
            <person name="Spormann A.M."/>
            <person name="Op Den Camp H."/>
            <person name="Overmann J."/>
            <person name="Amann R."/>
            <person name="Jetten M.S.M."/>
            <person name="Mascher T."/>
            <person name="Medema M.H."/>
            <person name="Devos D.P."/>
            <person name="Kaster A.-K."/>
            <person name="Ovreas L."/>
            <person name="Rohde M."/>
            <person name="Galperin M.Y."/>
            <person name="Jogler C."/>
        </authorList>
    </citation>
    <scope>NUCLEOTIDE SEQUENCE [LARGE SCALE GENOMIC DNA]</scope>
    <source>
        <strain evidence="8 9">Pla111</strain>
    </source>
</reference>
<dbReference type="NCBIfam" id="TIGR00357">
    <property type="entry name" value="peptide-methionine (R)-S-oxide reductase MsrB"/>
    <property type="match status" value="1"/>
</dbReference>
<dbReference type="AlphaFoldDB" id="A0A5C5VQC0"/>
<feature type="binding site" evidence="6">
    <location>
        <position position="51"/>
    </location>
    <ligand>
        <name>Zn(2+)</name>
        <dbReference type="ChEBI" id="CHEBI:29105"/>
    </ligand>
</feature>
<evidence type="ECO:0000256" key="4">
    <source>
        <dbReference type="ARBA" id="ARBA00023002"/>
    </source>
</evidence>
<evidence type="ECO:0000256" key="6">
    <source>
        <dbReference type="HAMAP-Rule" id="MF_01400"/>
    </source>
</evidence>
<dbReference type="Pfam" id="PF01641">
    <property type="entry name" value="SelR"/>
    <property type="match status" value="1"/>
</dbReference>
<organism evidence="8 9">
    <name type="scientific">Botrimarina hoheduenensis</name>
    <dbReference type="NCBI Taxonomy" id="2528000"/>
    <lineage>
        <taxon>Bacteria</taxon>
        <taxon>Pseudomonadati</taxon>
        <taxon>Planctomycetota</taxon>
        <taxon>Planctomycetia</taxon>
        <taxon>Pirellulales</taxon>
        <taxon>Lacipirellulaceae</taxon>
        <taxon>Botrimarina</taxon>
    </lineage>
</organism>
<dbReference type="GO" id="GO:0006979">
    <property type="term" value="P:response to oxidative stress"/>
    <property type="evidence" value="ECO:0007669"/>
    <property type="project" value="InterPro"/>
</dbReference>
<dbReference type="SUPFAM" id="SSF51316">
    <property type="entry name" value="Mss4-like"/>
    <property type="match status" value="1"/>
</dbReference>
<dbReference type="OrthoDB" id="4174719at2"/>
<dbReference type="InterPro" id="IPR002579">
    <property type="entry name" value="Met_Sox_Rdtase_MsrB_dom"/>
</dbReference>
<evidence type="ECO:0000313" key="9">
    <source>
        <dbReference type="Proteomes" id="UP000318995"/>
    </source>
</evidence>
<keyword evidence="9" id="KW-1185">Reference proteome</keyword>
<dbReference type="EMBL" id="SJPH01000012">
    <property type="protein sequence ID" value="TWT40243.1"/>
    <property type="molecule type" value="Genomic_DNA"/>
</dbReference>
<keyword evidence="4 6" id="KW-0560">Oxidoreductase</keyword>
<sequence length="134" mass="14836">MSEPSTPHDATLRERLTPEQYQVTQHCGTEPPFTGAYWNHKEPGVYRCVCCQTPLFDSQTKFDSGTGWPSFFAAVSETVAVRQDSSHGMVRDEIICKQCQAHLGHVFPDGPKPSGLRYCVNSASLVFEPSAEQA</sequence>
<dbReference type="Proteomes" id="UP000318995">
    <property type="component" value="Unassembled WGS sequence"/>
</dbReference>
<feature type="binding site" evidence="6">
    <location>
        <position position="99"/>
    </location>
    <ligand>
        <name>Zn(2+)</name>
        <dbReference type="ChEBI" id="CHEBI:29105"/>
    </ligand>
</feature>
<comment type="caution">
    <text evidence="8">The sequence shown here is derived from an EMBL/GenBank/DDBJ whole genome shotgun (WGS) entry which is preliminary data.</text>
</comment>
<dbReference type="PANTHER" id="PTHR10173:SF52">
    <property type="entry name" value="METHIONINE-R-SULFOXIDE REDUCTASE B1"/>
    <property type="match status" value="1"/>
</dbReference>
<dbReference type="InterPro" id="IPR011057">
    <property type="entry name" value="Mss4-like_sf"/>
</dbReference>
<dbReference type="Gene3D" id="2.170.150.20">
    <property type="entry name" value="Peptide methionine sulfoxide reductase"/>
    <property type="match status" value="1"/>
</dbReference>
<evidence type="ECO:0000256" key="3">
    <source>
        <dbReference type="ARBA" id="ARBA00022833"/>
    </source>
</evidence>
<dbReference type="GO" id="GO:0033743">
    <property type="term" value="F:peptide-methionine (R)-S-oxide reductase activity"/>
    <property type="evidence" value="ECO:0007669"/>
    <property type="project" value="UniProtKB-UniRule"/>
</dbReference>
<dbReference type="RefSeq" id="WP_146575564.1">
    <property type="nucleotide sequence ID" value="NZ_SJPH01000012.1"/>
</dbReference>
<dbReference type="GO" id="GO:0005737">
    <property type="term" value="C:cytoplasm"/>
    <property type="evidence" value="ECO:0007669"/>
    <property type="project" value="TreeGrafter"/>
</dbReference>
<feature type="domain" description="MsrB" evidence="7">
    <location>
        <begin position="9"/>
        <end position="130"/>
    </location>
</feature>
<dbReference type="GO" id="GO:0008270">
    <property type="term" value="F:zinc ion binding"/>
    <property type="evidence" value="ECO:0007669"/>
    <property type="project" value="UniProtKB-UniRule"/>
</dbReference>
<accession>A0A5C5VQC0</accession>
<feature type="binding site" evidence="6">
    <location>
        <position position="48"/>
    </location>
    <ligand>
        <name>Zn(2+)</name>
        <dbReference type="ChEBI" id="CHEBI:29105"/>
    </ligand>
</feature>
<dbReference type="GO" id="GO:0030091">
    <property type="term" value="P:protein repair"/>
    <property type="evidence" value="ECO:0007669"/>
    <property type="project" value="InterPro"/>
</dbReference>